<proteinExistence type="inferred from homology"/>
<dbReference type="InterPro" id="IPR029787">
    <property type="entry name" value="Nucleotide_cyclase"/>
</dbReference>
<comment type="similarity">
    <text evidence="1">Belongs to the adenylyl cyclase class-3 family.</text>
</comment>
<evidence type="ECO:0000313" key="5">
    <source>
        <dbReference type="Proteomes" id="UP000564573"/>
    </source>
</evidence>
<dbReference type="SMART" id="SM00044">
    <property type="entry name" value="CYCc"/>
    <property type="match status" value="1"/>
</dbReference>
<feature type="domain" description="Guanylate cyclase" evidence="3">
    <location>
        <begin position="163"/>
        <end position="272"/>
    </location>
</feature>
<gene>
    <name evidence="4" type="ORF">FB384_004861</name>
</gene>
<evidence type="ECO:0000313" key="4">
    <source>
        <dbReference type="EMBL" id="MBB3665902.1"/>
    </source>
</evidence>
<keyword evidence="5" id="KW-1185">Reference proteome</keyword>
<dbReference type="AlphaFoldDB" id="A0A839XPZ5"/>
<dbReference type="Proteomes" id="UP000564573">
    <property type="component" value="Unassembled WGS sequence"/>
</dbReference>
<dbReference type="InterPro" id="IPR032026">
    <property type="entry name" value="Ad_Cy_reg"/>
</dbReference>
<reference evidence="4 5" key="1">
    <citation type="submission" date="2020-08" db="EMBL/GenBank/DDBJ databases">
        <title>Sequencing the genomes of 1000 actinobacteria strains.</title>
        <authorList>
            <person name="Klenk H.-P."/>
        </authorList>
    </citation>
    <scope>NUCLEOTIDE SEQUENCE [LARGE SCALE GENOMIC DNA]</scope>
    <source>
        <strain evidence="4 5">DSM 45267</strain>
    </source>
</reference>
<feature type="region of interest" description="Disordered" evidence="2">
    <location>
        <begin position="336"/>
        <end position="360"/>
    </location>
</feature>
<dbReference type="Gene3D" id="3.30.70.1230">
    <property type="entry name" value="Nucleotide cyclase"/>
    <property type="match status" value="1"/>
</dbReference>
<dbReference type="Pfam" id="PF16701">
    <property type="entry name" value="Ad_Cy_reg"/>
    <property type="match status" value="1"/>
</dbReference>
<dbReference type="PANTHER" id="PTHR43081:SF19">
    <property type="entry name" value="PH-SENSITIVE ADENYLATE CYCLASE RV1264"/>
    <property type="match status" value="1"/>
</dbReference>
<protein>
    <submittedName>
        <fullName evidence="4">Adenylate cyclase</fullName>
        <ecNumber evidence="4">4.6.1.1</ecNumber>
    </submittedName>
</protein>
<dbReference type="EMBL" id="JACIBS010000008">
    <property type="protein sequence ID" value="MBB3665902.1"/>
    <property type="molecule type" value="Genomic_DNA"/>
</dbReference>
<dbReference type="InterPro" id="IPR050697">
    <property type="entry name" value="Adenylyl/Guanylyl_Cyclase_3/4"/>
</dbReference>
<dbReference type="PROSITE" id="PS50125">
    <property type="entry name" value="GUANYLATE_CYCLASE_2"/>
    <property type="match status" value="1"/>
</dbReference>
<sequence length="360" mass="39689">MDEALARRLERILLDGKRKYTRQQVADKAGVPPERTKRLWRALGLATAADDETVFTDADVEAVRIVDRLVTAGLLDEELETSVARAVGLHLSRLAEWQADLLWSLVADNPKLAGDERRIGKLVESVLPELERVQNFVWRRHLAAYSARLLTGADEEPESRTEVVGFADMVGYTRMTRRVDEAELSAVLERFEALASDIIADRHGRIVKMIGDEVLFVCDEPADAAEIALTLSERAGEDEDLPHVRVGMAAGRVLSRFGDVYGSVVNLASRLTSLARPGTVLVDRELGRELDGLDDFDVRSRRATSVRGYSRLRPGVLRRAGATRRVSSGQQLAADLLGLSRTDRDTGPGTEHDAGTDRDG</sequence>
<evidence type="ECO:0000256" key="1">
    <source>
        <dbReference type="ARBA" id="ARBA00005381"/>
    </source>
</evidence>
<organism evidence="4 5">
    <name type="scientific">Prauserella sediminis</name>
    <dbReference type="NCBI Taxonomy" id="577680"/>
    <lineage>
        <taxon>Bacteria</taxon>
        <taxon>Bacillati</taxon>
        <taxon>Actinomycetota</taxon>
        <taxon>Actinomycetes</taxon>
        <taxon>Pseudonocardiales</taxon>
        <taxon>Pseudonocardiaceae</taxon>
        <taxon>Prauserella</taxon>
        <taxon>Prauserella salsuginis group</taxon>
    </lineage>
</organism>
<dbReference type="GO" id="GO:0004016">
    <property type="term" value="F:adenylate cyclase activity"/>
    <property type="evidence" value="ECO:0007669"/>
    <property type="project" value="UniProtKB-EC"/>
</dbReference>
<dbReference type="RefSeq" id="WP_258936132.1">
    <property type="nucleotide sequence ID" value="NZ_JACIBS010000008.1"/>
</dbReference>
<evidence type="ECO:0000259" key="3">
    <source>
        <dbReference type="PROSITE" id="PS50125"/>
    </source>
</evidence>
<dbReference type="PANTHER" id="PTHR43081">
    <property type="entry name" value="ADENYLATE CYCLASE, TERMINAL-DIFFERENTIATION SPECIFIC-RELATED"/>
    <property type="match status" value="1"/>
</dbReference>
<evidence type="ECO:0000256" key="2">
    <source>
        <dbReference type="SAM" id="MobiDB-lite"/>
    </source>
</evidence>
<dbReference type="GO" id="GO:0006171">
    <property type="term" value="P:cAMP biosynthetic process"/>
    <property type="evidence" value="ECO:0007669"/>
    <property type="project" value="TreeGrafter"/>
</dbReference>
<comment type="caution">
    <text evidence="4">The sequence shown here is derived from an EMBL/GenBank/DDBJ whole genome shotgun (WGS) entry which is preliminary data.</text>
</comment>
<feature type="compositionally biased region" description="Basic and acidic residues" evidence="2">
    <location>
        <begin position="341"/>
        <end position="360"/>
    </location>
</feature>
<dbReference type="InterPro" id="IPR001054">
    <property type="entry name" value="A/G_cyclase"/>
</dbReference>
<name>A0A839XPZ5_9PSEU</name>
<dbReference type="GO" id="GO:0035556">
    <property type="term" value="P:intracellular signal transduction"/>
    <property type="evidence" value="ECO:0007669"/>
    <property type="project" value="InterPro"/>
</dbReference>
<dbReference type="Pfam" id="PF00211">
    <property type="entry name" value="Guanylate_cyc"/>
    <property type="match status" value="1"/>
</dbReference>
<keyword evidence="4" id="KW-0456">Lyase</keyword>
<dbReference type="EC" id="4.6.1.1" evidence="4"/>
<accession>A0A839XPZ5</accession>
<dbReference type="SUPFAM" id="SSF55073">
    <property type="entry name" value="Nucleotide cyclase"/>
    <property type="match status" value="1"/>
</dbReference>
<dbReference type="CDD" id="cd07302">
    <property type="entry name" value="CHD"/>
    <property type="match status" value="1"/>
</dbReference>